<evidence type="ECO:0000313" key="3">
    <source>
        <dbReference type="EMBL" id="MDG0864001.1"/>
    </source>
</evidence>
<accession>A0A9X4LHA6</accession>
<feature type="domain" description="T6SS immunity protein Tdi1 C-terminal" evidence="2">
    <location>
        <begin position="130"/>
        <end position="203"/>
    </location>
</feature>
<dbReference type="RefSeq" id="WP_268153548.1">
    <property type="nucleotide sequence ID" value="NZ_JAPPUW010000024.1"/>
</dbReference>
<dbReference type="Pfam" id="PF08906">
    <property type="entry name" value="T6SS_Tdi1_C"/>
    <property type="match status" value="1"/>
</dbReference>
<comment type="caution">
    <text evidence="3">The sequence shown here is derived from an EMBL/GenBank/DDBJ whole genome shotgun (WGS) entry which is preliminary data.</text>
</comment>
<reference evidence="3" key="1">
    <citation type="submission" date="2019-02" db="EMBL/GenBank/DDBJ databases">
        <title>Draft genome of the type strain Pelomonas aquatica CCUG 52575T.</title>
        <authorList>
            <person name="Gomila M."/>
            <person name="Lalucat J."/>
        </authorList>
    </citation>
    <scope>NUCLEOTIDE SEQUENCE</scope>
    <source>
        <strain evidence="3">CCUG 52575</strain>
    </source>
</reference>
<dbReference type="InterPro" id="IPR015002">
    <property type="entry name" value="T6SS_Tdi1_C"/>
</dbReference>
<protein>
    <submittedName>
        <fullName evidence="3">DUF1851 domain-containing protein</fullName>
    </submittedName>
</protein>
<evidence type="ECO:0000259" key="2">
    <source>
        <dbReference type="Pfam" id="PF08906"/>
    </source>
</evidence>
<dbReference type="InterPro" id="IPR014983">
    <property type="entry name" value="GAD-rel"/>
</dbReference>
<evidence type="ECO:0000313" key="4">
    <source>
        <dbReference type="Proteomes" id="UP001152766"/>
    </source>
</evidence>
<keyword evidence="4" id="KW-1185">Reference proteome</keyword>
<sequence length="218" mass="24543">MDNFFENFLGYKQFGPASARKDVPAEKIEKFRGQLPDKLLEYWQEHGWCAYAKGLLWTVDPDEWEDALDSWIGDTKFMELDSFHVIARTAFGELILWGKNTGQSLKIVPAYGWAFPAFDAETFARRGADKELQLFFSSSSRDAYDLKDVNDQPLFARALVKLGPLEHDTMYGFVPALALGGEASLDRLQKLKAQAHLDILSQVTELQVMADVAQAAKG</sequence>
<dbReference type="EMBL" id="SGUG01000025">
    <property type="protein sequence ID" value="MDG0864001.1"/>
    <property type="molecule type" value="Genomic_DNA"/>
</dbReference>
<dbReference type="Pfam" id="PF08887">
    <property type="entry name" value="GAD-like"/>
    <property type="match status" value="1"/>
</dbReference>
<feature type="domain" description="GAD-related" evidence="1">
    <location>
        <begin position="5"/>
        <end position="107"/>
    </location>
</feature>
<gene>
    <name evidence="3" type="ORF">EXJ73_16190</name>
</gene>
<proteinExistence type="predicted"/>
<evidence type="ECO:0000259" key="1">
    <source>
        <dbReference type="Pfam" id="PF08887"/>
    </source>
</evidence>
<organism evidence="3 4">
    <name type="scientific">Pelomonas aquatica</name>
    <dbReference type="NCBI Taxonomy" id="431058"/>
    <lineage>
        <taxon>Bacteria</taxon>
        <taxon>Pseudomonadati</taxon>
        <taxon>Pseudomonadota</taxon>
        <taxon>Betaproteobacteria</taxon>
        <taxon>Burkholderiales</taxon>
        <taxon>Sphaerotilaceae</taxon>
        <taxon>Roseateles</taxon>
    </lineage>
</organism>
<name>A0A9X4LHA6_9BURK</name>
<dbReference type="AlphaFoldDB" id="A0A9X4LHA6"/>
<dbReference type="Proteomes" id="UP001152766">
    <property type="component" value="Unassembled WGS sequence"/>
</dbReference>